<dbReference type="SUPFAM" id="SSF52096">
    <property type="entry name" value="ClpP/crotonase"/>
    <property type="match status" value="1"/>
</dbReference>
<dbReference type="GO" id="GO:0004176">
    <property type="term" value="F:ATP-dependent peptidase activity"/>
    <property type="evidence" value="ECO:0007669"/>
    <property type="project" value="InterPro"/>
</dbReference>
<keyword evidence="3" id="KW-1185">Reference proteome</keyword>
<dbReference type="GO" id="GO:0009368">
    <property type="term" value="C:endopeptidase Clp complex"/>
    <property type="evidence" value="ECO:0007669"/>
    <property type="project" value="TreeGrafter"/>
</dbReference>
<gene>
    <name evidence="2" type="primary">clpP</name>
    <name evidence="2" type="ORF">FHOMOCKG_00105</name>
</gene>
<sequence>MDTKQRDKESFACLDDLLKYRDLEDGIVHINGEIDSYIVHDFTLFCHEIKRRMKAGSVLTVTLNSPGGDVHKAFAIYDALRRVSREGIKVRIIVEGLAASAAAMIVLQAGDERISRPHATFLLHEPKRWVIFNSESTSQLENEVTEMNRITDLIVKILATRCGKSEEEVRETIRLREVWMPPEEAKDWGLIDKIEE</sequence>
<dbReference type="EC" id="3.4.21.92" evidence="2"/>
<dbReference type="PANTHER" id="PTHR10381:SF11">
    <property type="entry name" value="ATP-DEPENDENT CLP PROTEASE PROTEOLYTIC SUBUNIT, MITOCHONDRIAL"/>
    <property type="match status" value="1"/>
</dbReference>
<dbReference type="GO" id="GO:0006515">
    <property type="term" value="P:protein quality control for misfolded or incompletely synthesized proteins"/>
    <property type="evidence" value="ECO:0007669"/>
    <property type="project" value="TreeGrafter"/>
</dbReference>
<protein>
    <submittedName>
        <fullName evidence="2">ATP-dependent Clp protease proteolytic subunit</fullName>
        <ecNumber evidence="2">3.4.21.92</ecNumber>
    </submittedName>
</protein>
<evidence type="ECO:0000256" key="1">
    <source>
        <dbReference type="ARBA" id="ARBA00007039"/>
    </source>
</evidence>
<dbReference type="Gene3D" id="3.90.226.10">
    <property type="entry name" value="2-enoyl-CoA Hydratase, Chain A, domain 1"/>
    <property type="match status" value="1"/>
</dbReference>
<organism evidence="2 3">
    <name type="scientific">Methanophagales virus GBV302</name>
    <dbReference type="NCBI Taxonomy" id="2999281"/>
    <lineage>
        <taxon>Viruses</taxon>
        <taxon>Duplodnaviria</taxon>
        <taxon>Heunggongvirae</taxon>
        <taxon>Uroviricota</taxon>
        <taxon>Caudoviricetes</taxon>
        <taxon>Nakonvirales</taxon>
        <taxon>Ekchuahviridae</taxon>
        <taxon>Kukulkanvirus</taxon>
        <taxon>Kukulkanvirus mexicoense</taxon>
    </lineage>
</organism>
<name>A0A9E8VGB8_9CAUD</name>
<keyword evidence="2" id="KW-0645">Protease</keyword>
<dbReference type="InterPro" id="IPR029045">
    <property type="entry name" value="ClpP/crotonase-like_dom_sf"/>
</dbReference>
<dbReference type="PRINTS" id="PR00127">
    <property type="entry name" value="CLPPROTEASEP"/>
</dbReference>
<dbReference type="RefSeq" id="YP_010772292.1">
    <property type="nucleotide sequence ID" value="NC_074640.1"/>
</dbReference>
<dbReference type="InterPro" id="IPR023562">
    <property type="entry name" value="ClpP/TepA"/>
</dbReference>
<dbReference type="InterPro" id="IPR001907">
    <property type="entry name" value="ClpP"/>
</dbReference>
<dbReference type="Proteomes" id="UP001156237">
    <property type="component" value="Segment"/>
</dbReference>
<evidence type="ECO:0000313" key="3">
    <source>
        <dbReference type="Proteomes" id="UP001156237"/>
    </source>
</evidence>
<dbReference type="PANTHER" id="PTHR10381">
    <property type="entry name" value="ATP-DEPENDENT CLP PROTEASE PROTEOLYTIC SUBUNIT"/>
    <property type="match status" value="1"/>
</dbReference>
<dbReference type="GO" id="GO:0051117">
    <property type="term" value="F:ATPase binding"/>
    <property type="evidence" value="ECO:0007669"/>
    <property type="project" value="TreeGrafter"/>
</dbReference>
<dbReference type="GO" id="GO:0004252">
    <property type="term" value="F:serine-type endopeptidase activity"/>
    <property type="evidence" value="ECO:0007669"/>
    <property type="project" value="UniProtKB-EC"/>
</dbReference>
<dbReference type="CDD" id="cd07017">
    <property type="entry name" value="S14_ClpP_2"/>
    <property type="match status" value="1"/>
</dbReference>
<reference evidence="2 3" key="1">
    <citation type="submission" date="2022-10" db="EMBL/GenBank/DDBJ databases">
        <title>Evolutionary Diversification of Methanotrophic Ca. Methanophagales (ANME-1) and Their Expansive Virome.</title>
        <authorList>
            <person name="Laso-Perez R."/>
            <person name="Wu F."/>
            <person name="Cremiere A."/>
            <person name="Speth D.R."/>
            <person name="Magyar J.S."/>
            <person name="Krupovic M."/>
            <person name="Orphan V.J."/>
        </authorList>
    </citation>
    <scope>NUCLEOTIDE SEQUENCE [LARGE SCALE GENOMIC DNA]</scope>
</reference>
<keyword evidence="2" id="KW-0378">Hydrolase</keyword>
<dbReference type="Pfam" id="PF00574">
    <property type="entry name" value="CLP_protease"/>
    <property type="match status" value="1"/>
</dbReference>
<proteinExistence type="inferred from homology"/>
<accession>A0A9E8VGB8</accession>
<dbReference type="GeneID" id="80402000"/>
<dbReference type="EMBL" id="OP880253">
    <property type="protein sequence ID" value="WAE39633.1"/>
    <property type="molecule type" value="Genomic_DNA"/>
</dbReference>
<comment type="similarity">
    <text evidence="1">Belongs to the peptidase S14 family.</text>
</comment>
<dbReference type="KEGG" id="vg:80402000"/>
<evidence type="ECO:0000313" key="2">
    <source>
        <dbReference type="EMBL" id="WAE39633.1"/>
    </source>
</evidence>